<feature type="domain" description="Reverse transcriptase" evidence="3">
    <location>
        <begin position="8"/>
        <end position="119"/>
    </location>
</feature>
<proteinExistence type="predicted"/>
<dbReference type="Gene3D" id="3.30.70.270">
    <property type="match status" value="2"/>
</dbReference>
<dbReference type="GO" id="GO:0003824">
    <property type="term" value="F:catalytic activity"/>
    <property type="evidence" value="ECO:0007669"/>
    <property type="project" value="UniProtKB-KW"/>
</dbReference>
<evidence type="ECO:0000313" key="5">
    <source>
        <dbReference type="EMBL" id="KAK1680009.1"/>
    </source>
</evidence>
<dbReference type="PANTHER" id="PTHR37984">
    <property type="entry name" value="PROTEIN CBG26694"/>
    <property type="match status" value="1"/>
</dbReference>
<dbReference type="FunFam" id="3.30.70.270:FF:000020">
    <property type="entry name" value="Transposon Tf2-6 polyprotein-like Protein"/>
    <property type="match status" value="1"/>
</dbReference>
<comment type="caution">
    <text evidence="5">The sequence shown here is derived from an EMBL/GenBank/DDBJ whole genome shotgun (WGS) entry which is preliminary data.</text>
</comment>
<dbReference type="Proteomes" id="UP001231189">
    <property type="component" value="Unassembled WGS sequence"/>
</dbReference>
<feature type="region of interest" description="Disordered" evidence="2">
    <location>
        <begin position="511"/>
        <end position="545"/>
    </location>
</feature>
<dbReference type="InterPro" id="IPR043502">
    <property type="entry name" value="DNA/RNA_pol_sf"/>
</dbReference>
<evidence type="ECO:0008006" key="7">
    <source>
        <dbReference type="Google" id="ProtNLM"/>
    </source>
</evidence>
<dbReference type="PANTHER" id="PTHR37984:SF5">
    <property type="entry name" value="PROTEIN NYNRIN-LIKE"/>
    <property type="match status" value="1"/>
</dbReference>
<evidence type="ECO:0000259" key="3">
    <source>
        <dbReference type="Pfam" id="PF00078"/>
    </source>
</evidence>
<keyword evidence="1" id="KW-0511">Multifunctional enzyme</keyword>
<protein>
    <recommendedName>
        <fullName evidence="7">Reverse transcriptase domain-containing protein</fullName>
    </recommendedName>
</protein>
<dbReference type="SUPFAM" id="SSF56672">
    <property type="entry name" value="DNA/RNA polymerases"/>
    <property type="match status" value="1"/>
</dbReference>
<accession>A0AAD8TDT9</accession>
<feature type="compositionally biased region" description="Basic and acidic residues" evidence="2">
    <location>
        <begin position="511"/>
        <end position="520"/>
    </location>
</feature>
<dbReference type="AlphaFoldDB" id="A0AAD8TDT9"/>
<dbReference type="InterPro" id="IPR050951">
    <property type="entry name" value="Retrovirus_Pol_polyprotein"/>
</dbReference>
<organism evidence="5 6">
    <name type="scientific">Lolium multiflorum</name>
    <name type="common">Italian ryegrass</name>
    <name type="synonym">Lolium perenne subsp. multiflorum</name>
    <dbReference type="NCBI Taxonomy" id="4521"/>
    <lineage>
        <taxon>Eukaryota</taxon>
        <taxon>Viridiplantae</taxon>
        <taxon>Streptophyta</taxon>
        <taxon>Embryophyta</taxon>
        <taxon>Tracheophyta</taxon>
        <taxon>Spermatophyta</taxon>
        <taxon>Magnoliopsida</taxon>
        <taxon>Liliopsida</taxon>
        <taxon>Poales</taxon>
        <taxon>Poaceae</taxon>
        <taxon>BOP clade</taxon>
        <taxon>Pooideae</taxon>
        <taxon>Poodae</taxon>
        <taxon>Poeae</taxon>
        <taxon>Poeae Chloroplast Group 2 (Poeae type)</taxon>
        <taxon>Loliodinae</taxon>
        <taxon>Loliinae</taxon>
        <taxon>Lolium</taxon>
    </lineage>
</organism>
<gene>
    <name evidence="5" type="ORF">QYE76_040857</name>
</gene>
<evidence type="ECO:0000259" key="4">
    <source>
        <dbReference type="Pfam" id="PF17919"/>
    </source>
</evidence>
<dbReference type="InterPro" id="IPR043128">
    <property type="entry name" value="Rev_trsase/Diguanyl_cyclase"/>
</dbReference>
<dbReference type="InterPro" id="IPR000477">
    <property type="entry name" value="RT_dom"/>
</dbReference>
<dbReference type="Pfam" id="PF00078">
    <property type="entry name" value="RVT_1"/>
    <property type="match status" value="1"/>
</dbReference>
<dbReference type="Pfam" id="PF17919">
    <property type="entry name" value="RT_RNaseH_2"/>
    <property type="match status" value="1"/>
</dbReference>
<dbReference type="Gene3D" id="3.10.10.10">
    <property type="entry name" value="HIV Type 1 Reverse Transcriptase, subunit A, domain 1"/>
    <property type="match status" value="1"/>
</dbReference>
<evidence type="ECO:0000256" key="1">
    <source>
        <dbReference type="ARBA" id="ARBA00023268"/>
    </source>
</evidence>
<dbReference type="CDD" id="cd01647">
    <property type="entry name" value="RT_LTR"/>
    <property type="match status" value="1"/>
</dbReference>
<evidence type="ECO:0000256" key="2">
    <source>
        <dbReference type="SAM" id="MobiDB-lite"/>
    </source>
</evidence>
<name>A0AAD8TDT9_LOLMU</name>
<dbReference type="InterPro" id="IPR041577">
    <property type="entry name" value="RT_RNaseH_2"/>
</dbReference>
<keyword evidence="6" id="KW-1185">Reference proteome</keyword>
<feature type="domain" description="Reverse transcriptase/retrotransposon-derived protein RNase H-like" evidence="4">
    <location>
        <begin position="184"/>
        <end position="269"/>
    </location>
</feature>
<dbReference type="EMBL" id="JAUUTY010000002">
    <property type="protein sequence ID" value="KAK1680009.1"/>
    <property type="molecule type" value="Genomic_DNA"/>
</dbReference>
<sequence>MRPPLLSDAYSGYNQIKLKKEDQELTAFITPHGVFCYNVMTFGLKNAGATYQRCMQACLGEQIGRNIEVYIDDIVVKTKHTATLVDDLRETFDNLDRYKIKLNPKKCFFGVPGGQVLGYFISARGIEANPLKIKAILDMEPPKNLHQVQQLAGRLAALSRFIAKLGEKALPFYNLMKKSEKFEWTKEAQESFDNLKKILSTSPVLVTPREKETLLMYIAATAQVFSSVLVVEREEAGRVHGVQRPVYYLSEVLTPARQRYPHHQKLAYANQRIWADREERGLNQMEGGVGASNRGDAAPDSATTFAITVELFPCKAKLSDGSVQDIANSTVRLALDLEDVDPQELEGKEEEAVRNLVEKIGEKIVWGPEQEVSVLRFDNYKGEYVRIEDGESMVAEIDRQEGWESNQVSFHAELIDLQTNSRVGYVQSKMAAQMQDDEWASQRRGQMLSLFTEPTILAEDTGADADAEEGNHGAQKIVVDWNVVELNEKTDLVIAPISDIEMAKMFGIPVDDRDEGHATEDDSSLPAHGNTNAGRGNEDEEELMRQAADDVDDANDNELVYLTIELPDEPVLEVMMNSEPVLEVVLNSEAQEVMPMPDVPVADVLLPVPADVLVPVADVPDVPVPDVQKMRGPSGCGKKFRSMNKLCYGTAMRSGRKKQKK</sequence>
<reference evidence="5" key="1">
    <citation type="submission" date="2023-07" db="EMBL/GenBank/DDBJ databases">
        <title>A chromosome-level genome assembly of Lolium multiflorum.</title>
        <authorList>
            <person name="Chen Y."/>
            <person name="Copetti D."/>
            <person name="Kolliker R."/>
            <person name="Studer B."/>
        </authorList>
    </citation>
    <scope>NUCLEOTIDE SEQUENCE</scope>
    <source>
        <strain evidence="5">02402/16</strain>
        <tissue evidence="5">Leaf</tissue>
    </source>
</reference>
<evidence type="ECO:0000313" key="6">
    <source>
        <dbReference type="Proteomes" id="UP001231189"/>
    </source>
</evidence>